<dbReference type="SUPFAM" id="SSF56300">
    <property type="entry name" value="Metallo-dependent phosphatases"/>
    <property type="match status" value="1"/>
</dbReference>
<organism evidence="6 7">
    <name type="scientific">Bathycoccus prasinos</name>
    <dbReference type="NCBI Taxonomy" id="41875"/>
    <lineage>
        <taxon>Eukaryota</taxon>
        <taxon>Viridiplantae</taxon>
        <taxon>Chlorophyta</taxon>
        <taxon>Mamiellophyceae</taxon>
        <taxon>Mamiellales</taxon>
        <taxon>Bathycoccaceae</taxon>
        <taxon>Bathycoccus</taxon>
    </lineage>
</organism>
<dbReference type="PANTHER" id="PTHR45778">
    <property type="entry name" value="PURPLE ACID PHOSPHATASE-RELATED"/>
    <property type="match status" value="1"/>
</dbReference>
<feature type="domain" description="Purple acid phosphatase C-terminal" evidence="5">
    <location>
        <begin position="667"/>
        <end position="728"/>
    </location>
</feature>
<reference evidence="6 7" key="1">
    <citation type="submission" date="2011-10" db="EMBL/GenBank/DDBJ databases">
        <authorList>
            <person name="Genoscope - CEA"/>
        </authorList>
    </citation>
    <scope>NUCLEOTIDE SEQUENCE [LARGE SCALE GENOMIC DNA]</scope>
    <source>
        <strain evidence="6 7">RCC 1105</strain>
    </source>
</reference>
<dbReference type="KEGG" id="bpg:Bathy17g00190"/>
<feature type="compositionally biased region" description="Basic and acidic residues" evidence="2">
    <location>
        <begin position="88"/>
        <end position="97"/>
    </location>
</feature>
<proteinExistence type="predicted"/>
<evidence type="ECO:0000259" key="4">
    <source>
        <dbReference type="Pfam" id="PF00149"/>
    </source>
</evidence>
<dbReference type="CDD" id="cd00839">
    <property type="entry name" value="MPP_PAPs"/>
    <property type="match status" value="1"/>
</dbReference>
<evidence type="ECO:0000313" key="6">
    <source>
        <dbReference type="EMBL" id="CCO20563.1"/>
    </source>
</evidence>
<keyword evidence="1" id="KW-0325">Glycoprotein</keyword>
<evidence type="ECO:0008006" key="8">
    <source>
        <dbReference type="Google" id="ProtNLM"/>
    </source>
</evidence>
<dbReference type="InterPro" id="IPR029052">
    <property type="entry name" value="Metallo-depent_PP-like"/>
</dbReference>
<feature type="domain" description="Calcineurin-like phosphoesterase" evidence="4">
    <location>
        <begin position="376"/>
        <end position="622"/>
    </location>
</feature>
<dbReference type="Proteomes" id="UP000198341">
    <property type="component" value="Chromosome 17"/>
</dbReference>
<evidence type="ECO:0000256" key="1">
    <source>
        <dbReference type="ARBA" id="ARBA00023180"/>
    </source>
</evidence>
<dbReference type="InterPro" id="IPR004843">
    <property type="entry name" value="Calcineurin-like_PHP"/>
</dbReference>
<evidence type="ECO:0000256" key="2">
    <source>
        <dbReference type="SAM" id="MobiDB-lite"/>
    </source>
</evidence>
<feature type="compositionally biased region" description="Low complexity" evidence="2">
    <location>
        <begin position="773"/>
        <end position="801"/>
    </location>
</feature>
<name>K8FDK8_9CHLO</name>
<feature type="compositionally biased region" description="Acidic residues" evidence="2">
    <location>
        <begin position="13"/>
        <end position="24"/>
    </location>
</feature>
<dbReference type="STRING" id="41875.K8FDK8"/>
<feature type="compositionally biased region" description="Acidic residues" evidence="2">
    <location>
        <begin position="804"/>
        <end position="824"/>
    </location>
</feature>
<dbReference type="Pfam" id="PF14008">
    <property type="entry name" value="Metallophos_C"/>
    <property type="match status" value="1"/>
</dbReference>
<dbReference type="RefSeq" id="XP_007508459.1">
    <property type="nucleotide sequence ID" value="XM_007508397.1"/>
</dbReference>
<feature type="region of interest" description="Disordered" evidence="2">
    <location>
        <begin position="1"/>
        <end position="53"/>
    </location>
</feature>
<sequence length="824" mass="92517">MLKSSSRFFFPTWEDDDDDEEEENDTKKSRTNDDDEKEKKNGKQGGKTQNFFCDEDAKRHNALLAIDIQRLSDESFNTKKKKMMSQQQEEKKKRGQEDGFLIDDEDGAYTVTVESAEGDARHVTVTVTTSSEQRGNETLLGSHWIAAYSPARADVKAIAPIKYAILNAVSKGRYVETGAVEVRFKLTSVREETYDFVLFGDSWMWKHYNRAEVLARSEAINLVGYLEPAHPRVVLVKTPPSSSSSSSDLVRRVAITWNSGRDASSTPRIEWRTNTNETSTNWNEVVATKTETYGKEDLCHAPATTFGFRSPGYVHTSILYDVSVDLTSHANGFEKIEYRLLDDATEPEKQEIYCCVYKPILQSSSSSSTTRETELLFFGDMGRGSVDDAETWHISGSPAWNVSDSIARHVNVVNKNSSSKVQGVFLFGDLSYAKGYASVWDEFLAQITPWASQIPLLTNQGNHEYDTEVEFWPETRKGFEDLYGGNDSGGECGVAATVLFPTPRDDKETIGADSDWFKTEIGLVSIVSMNTEADFKVGSRQYVFLEEALKNIDRTRTPWVIVTGHRPGLVDSDEKPDPDDHESNRIESTDIGVMNMIQDHLWENLFLKYNVDLTFWGHHHVYQRSCSWAKFNASSDQIHPTEVYGIGRTNGCVQYSDANNIYSNPKAPISLVVGTGGASLVKELSRPKSEFNEITLYAHGYIDLIAHNSTSLHCKFIDGMDENSVLDEFVILRTTDKNDTRYENLLKIGFASVVLLIACLALAVAYRFFHPCSSKSSSSSTSSSRRSRPRPFGGPTGGFTKLVDDDEEEEEEEDEDEEIEMGQI</sequence>
<keyword evidence="7" id="KW-1185">Reference proteome</keyword>
<feature type="transmembrane region" description="Helical" evidence="3">
    <location>
        <begin position="748"/>
        <end position="769"/>
    </location>
</feature>
<dbReference type="AlphaFoldDB" id="K8FDK8"/>
<protein>
    <recommendedName>
        <fullName evidence="8">Purple acid phosphatase</fullName>
    </recommendedName>
</protein>
<keyword evidence="3" id="KW-0812">Transmembrane</keyword>
<feature type="region of interest" description="Disordered" evidence="2">
    <location>
        <begin position="77"/>
        <end position="97"/>
    </location>
</feature>
<dbReference type="PANTHER" id="PTHR45778:SF3">
    <property type="entry name" value="PURPLE ACID PHOSPHATASE"/>
    <property type="match status" value="1"/>
</dbReference>
<dbReference type="GO" id="GO:0016787">
    <property type="term" value="F:hydrolase activity"/>
    <property type="evidence" value="ECO:0007669"/>
    <property type="project" value="InterPro"/>
</dbReference>
<dbReference type="EMBL" id="FO082262">
    <property type="protein sequence ID" value="CCO20563.1"/>
    <property type="molecule type" value="Genomic_DNA"/>
</dbReference>
<dbReference type="InterPro" id="IPR025733">
    <property type="entry name" value="PAPs_C"/>
</dbReference>
<dbReference type="Gene3D" id="3.60.21.10">
    <property type="match status" value="1"/>
</dbReference>
<dbReference type="InterPro" id="IPR041792">
    <property type="entry name" value="MPP_PAP"/>
</dbReference>
<accession>K8FDK8</accession>
<dbReference type="Pfam" id="PF00149">
    <property type="entry name" value="Metallophos"/>
    <property type="match status" value="1"/>
</dbReference>
<dbReference type="OrthoDB" id="45007at2759"/>
<dbReference type="eggNOG" id="KOG1378">
    <property type="taxonomic scope" value="Eukaryota"/>
</dbReference>
<gene>
    <name evidence="6" type="ordered locus">Bathy17g00190</name>
</gene>
<keyword evidence="3" id="KW-1133">Transmembrane helix</keyword>
<dbReference type="GeneID" id="19010950"/>
<evidence type="ECO:0000256" key="3">
    <source>
        <dbReference type="SAM" id="Phobius"/>
    </source>
</evidence>
<evidence type="ECO:0000259" key="5">
    <source>
        <dbReference type="Pfam" id="PF14008"/>
    </source>
</evidence>
<keyword evidence="3" id="KW-0472">Membrane</keyword>
<feature type="region of interest" description="Disordered" evidence="2">
    <location>
        <begin position="772"/>
        <end position="824"/>
    </location>
</feature>
<evidence type="ECO:0000313" key="7">
    <source>
        <dbReference type="Proteomes" id="UP000198341"/>
    </source>
</evidence>
<feature type="compositionally biased region" description="Basic and acidic residues" evidence="2">
    <location>
        <begin position="25"/>
        <end position="41"/>
    </location>
</feature>